<proteinExistence type="predicted"/>
<dbReference type="PANTHER" id="PTHR11803:SF48">
    <property type="entry name" value="2-AMINOMUCONATE DEAMINASE"/>
    <property type="match status" value="1"/>
</dbReference>
<dbReference type="Gene3D" id="3.30.1330.40">
    <property type="entry name" value="RutC-like"/>
    <property type="match status" value="1"/>
</dbReference>
<dbReference type="CDD" id="cd00448">
    <property type="entry name" value="YjgF_YER057c_UK114_family"/>
    <property type="match status" value="1"/>
</dbReference>
<accession>A0ABN1MLM7</accession>
<reference evidence="1 2" key="1">
    <citation type="journal article" date="2019" name="Int. J. Syst. Evol. Microbiol.">
        <title>The Global Catalogue of Microorganisms (GCM) 10K type strain sequencing project: providing services to taxonomists for standard genome sequencing and annotation.</title>
        <authorList>
            <consortium name="The Broad Institute Genomics Platform"/>
            <consortium name="The Broad Institute Genome Sequencing Center for Infectious Disease"/>
            <person name="Wu L."/>
            <person name="Ma J."/>
        </authorList>
    </citation>
    <scope>NUCLEOTIDE SEQUENCE [LARGE SCALE GENOMIC DNA]</scope>
    <source>
        <strain evidence="1 2">JCM 16083</strain>
    </source>
</reference>
<evidence type="ECO:0000313" key="2">
    <source>
        <dbReference type="Proteomes" id="UP001501126"/>
    </source>
</evidence>
<keyword evidence="2" id="KW-1185">Reference proteome</keyword>
<comment type="caution">
    <text evidence="1">The sequence shown here is derived from an EMBL/GenBank/DDBJ whole genome shotgun (WGS) entry which is preliminary data.</text>
</comment>
<dbReference type="PANTHER" id="PTHR11803">
    <property type="entry name" value="2-IMINOBUTANOATE/2-IMINOPROPANOATE DEAMINASE RIDA"/>
    <property type="match status" value="1"/>
</dbReference>
<protein>
    <submittedName>
        <fullName evidence="1">RidA family protein</fullName>
    </submittedName>
</protein>
<dbReference type="Proteomes" id="UP001501126">
    <property type="component" value="Unassembled WGS sequence"/>
</dbReference>
<dbReference type="Pfam" id="PF01042">
    <property type="entry name" value="Ribonuc_L-PSP"/>
    <property type="match status" value="1"/>
</dbReference>
<dbReference type="EMBL" id="BAAAFH010000003">
    <property type="protein sequence ID" value="GAA0874119.1"/>
    <property type="molecule type" value="Genomic_DNA"/>
</dbReference>
<sequence length="152" mass="17135">MRIFARYKKRIMSKISTQKAPKPVGLYPHARKVGNLLFLSGVGPRVAGSDATDSEVPGLKLDKNGNFIEFDFEAQCRSVFDNVKVILEASGSSWDQLVDVTVFLVNMKRDFHTYNRIYAEYFKENQPCRTTVEISSLPTPIAIELKCIATID</sequence>
<dbReference type="SUPFAM" id="SSF55298">
    <property type="entry name" value="YjgF-like"/>
    <property type="match status" value="1"/>
</dbReference>
<gene>
    <name evidence="1" type="ORF">GCM10009118_05270</name>
</gene>
<name>A0ABN1MLM7_9FLAO</name>
<organism evidence="1 2">
    <name type="scientific">Wandonia haliotis</name>
    <dbReference type="NCBI Taxonomy" id="574963"/>
    <lineage>
        <taxon>Bacteria</taxon>
        <taxon>Pseudomonadati</taxon>
        <taxon>Bacteroidota</taxon>
        <taxon>Flavobacteriia</taxon>
        <taxon>Flavobacteriales</taxon>
        <taxon>Crocinitomicaceae</taxon>
        <taxon>Wandonia</taxon>
    </lineage>
</organism>
<dbReference type="InterPro" id="IPR006175">
    <property type="entry name" value="YjgF/YER057c/UK114"/>
</dbReference>
<evidence type="ECO:0000313" key="1">
    <source>
        <dbReference type="EMBL" id="GAA0874119.1"/>
    </source>
</evidence>
<dbReference type="InterPro" id="IPR035959">
    <property type="entry name" value="RutC-like_sf"/>
</dbReference>